<dbReference type="Proteomes" id="UP000324800">
    <property type="component" value="Unassembled WGS sequence"/>
</dbReference>
<proteinExistence type="predicted"/>
<protein>
    <submittedName>
        <fullName evidence="1">Uncharacterized protein</fullName>
    </submittedName>
</protein>
<name>A0A5J4UN59_9EUKA</name>
<feature type="non-terminal residue" evidence="1">
    <location>
        <position position="231"/>
    </location>
</feature>
<sequence length="231" mass="24916">MRFDQFIEYLTLPLKVIVFPSALIYNPLVISSEAQEATAIIKLQGAYAALIDGEYITHYPQIAPLFDILLHPNSIDALPVFATVLAILKPSTQPHPNVGFIYILPFYVNGALFKVLTLNYRFGVNQYISTQSVVVTTDPLALSCGGIEVVILSGDIVSDQVTPASDATPQSDGTATAGISTEYSRGDHIHPLNVTTTIPISDSASVSVGTTNYYARNDHSHPLNITTSIPP</sequence>
<dbReference type="EMBL" id="SNRW01014316">
    <property type="protein sequence ID" value="KAA6371604.1"/>
    <property type="molecule type" value="Genomic_DNA"/>
</dbReference>
<comment type="caution">
    <text evidence="1">The sequence shown here is derived from an EMBL/GenBank/DDBJ whole genome shotgun (WGS) entry which is preliminary data.</text>
</comment>
<evidence type="ECO:0000313" key="2">
    <source>
        <dbReference type="Proteomes" id="UP000324800"/>
    </source>
</evidence>
<reference evidence="1 2" key="1">
    <citation type="submission" date="2019-03" db="EMBL/GenBank/DDBJ databases">
        <title>Single cell metagenomics reveals metabolic interactions within the superorganism composed of flagellate Streblomastix strix and complex community of Bacteroidetes bacteria on its surface.</title>
        <authorList>
            <person name="Treitli S.C."/>
            <person name="Kolisko M."/>
            <person name="Husnik F."/>
            <person name="Keeling P."/>
            <person name="Hampl V."/>
        </authorList>
    </citation>
    <scope>NUCLEOTIDE SEQUENCE [LARGE SCALE GENOMIC DNA]</scope>
    <source>
        <strain evidence="1">ST1C</strain>
    </source>
</reference>
<dbReference type="AlphaFoldDB" id="A0A5J4UN59"/>
<evidence type="ECO:0000313" key="1">
    <source>
        <dbReference type="EMBL" id="KAA6371604.1"/>
    </source>
</evidence>
<gene>
    <name evidence="1" type="ORF">EZS28_032869</name>
</gene>
<accession>A0A5J4UN59</accession>
<organism evidence="1 2">
    <name type="scientific">Streblomastix strix</name>
    <dbReference type="NCBI Taxonomy" id="222440"/>
    <lineage>
        <taxon>Eukaryota</taxon>
        <taxon>Metamonada</taxon>
        <taxon>Preaxostyla</taxon>
        <taxon>Oxymonadida</taxon>
        <taxon>Streblomastigidae</taxon>
        <taxon>Streblomastix</taxon>
    </lineage>
</organism>